<organism evidence="1">
    <name type="scientific">Siphoviridae sp. ctnFo11</name>
    <dbReference type="NCBI Taxonomy" id="2826454"/>
    <lineage>
        <taxon>Viruses</taxon>
        <taxon>Duplodnaviria</taxon>
        <taxon>Heunggongvirae</taxon>
        <taxon>Uroviricota</taxon>
        <taxon>Caudoviricetes</taxon>
    </lineage>
</organism>
<protein>
    <submittedName>
        <fullName evidence="1">Uncharacterized protein</fullName>
    </submittedName>
</protein>
<reference evidence="1" key="1">
    <citation type="journal article" date="2021" name="Proc. Natl. Acad. Sci. U.S.A.">
        <title>A Catalog of Tens of Thousands of Viruses from Human Metagenomes Reveals Hidden Associations with Chronic Diseases.</title>
        <authorList>
            <person name="Tisza M.J."/>
            <person name="Buck C.B."/>
        </authorList>
    </citation>
    <scope>NUCLEOTIDE SEQUENCE</scope>
    <source>
        <strain evidence="1">CtnFo11</strain>
    </source>
</reference>
<dbReference type="EMBL" id="BK015066">
    <property type="protein sequence ID" value="DAD89651.1"/>
    <property type="molecule type" value="Genomic_DNA"/>
</dbReference>
<sequence length="147" mass="16692">MMGLGLFYNDTVTLFNRFCDPDTDEERYYPTLLERVNLVETKGANVSASGMDSADAAKLFVDFSRLGKMGKSYMEPKAWDVLPDEEKQNCITFHPADDFFIKGDQTALELPESSAYEWARDNMDAVYKVTTVDKYEDIMPHFEVGGV</sequence>
<proteinExistence type="predicted"/>
<accession>A0A8S5N696</accession>
<evidence type="ECO:0000313" key="1">
    <source>
        <dbReference type="EMBL" id="DAD89651.1"/>
    </source>
</evidence>
<name>A0A8S5N696_9CAUD</name>